<gene>
    <name evidence="8" type="ORF">J2Z80_000229</name>
</gene>
<dbReference type="PANTHER" id="PTHR13370">
    <property type="entry name" value="RNA METHYLASE-RELATED"/>
    <property type="match status" value="1"/>
</dbReference>
<evidence type="ECO:0000256" key="2">
    <source>
        <dbReference type="ARBA" id="ARBA00022603"/>
    </source>
</evidence>
<dbReference type="PROSITE" id="PS00092">
    <property type="entry name" value="N6_MTASE"/>
    <property type="match status" value="1"/>
</dbReference>
<comment type="caution">
    <text evidence="8">The sequence shown here is derived from an EMBL/GenBank/DDBJ whole genome shotgun (WGS) entry which is preliminary data.</text>
</comment>
<dbReference type="InterPro" id="IPR002052">
    <property type="entry name" value="DNA_methylase_N6_adenine_CS"/>
</dbReference>
<dbReference type="Gene3D" id="3.40.50.150">
    <property type="entry name" value="Vaccinia Virus protein VP39"/>
    <property type="match status" value="1"/>
</dbReference>
<dbReference type="EC" id="2.1.1.72" evidence="8"/>
<evidence type="ECO:0000256" key="5">
    <source>
        <dbReference type="ARBA" id="ARBA00022747"/>
    </source>
</evidence>
<dbReference type="GO" id="GO:0032259">
    <property type="term" value="P:methylation"/>
    <property type="evidence" value="ECO:0007669"/>
    <property type="project" value="UniProtKB-KW"/>
</dbReference>
<keyword evidence="2 8" id="KW-0489">Methyltransferase</keyword>
<evidence type="ECO:0000256" key="1">
    <source>
        <dbReference type="ARBA" id="ARBA00006594"/>
    </source>
</evidence>
<evidence type="ECO:0000313" key="9">
    <source>
        <dbReference type="Proteomes" id="UP001166402"/>
    </source>
</evidence>
<dbReference type="InterPro" id="IPR029063">
    <property type="entry name" value="SAM-dependent_MTases_sf"/>
</dbReference>
<reference evidence="8" key="1">
    <citation type="submission" date="2021-03" db="EMBL/GenBank/DDBJ databases">
        <title>Genomic Encyclopedia of Type Strains, Phase IV (KMG-IV): sequencing the most valuable type-strain genomes for metagenomic binning, comparative biology and taxonomic classification.</title>
        <authorList>
            <person name="Goeker M."/>
        </authorList>
    </citation>
    <scope>NUCLEOTIDE SEQUENCE</scope>
    <source>
        <strain evidence="8">DSM 101588</strain>
    </source>
</reference>
<feature type="coiled-coil region" evidence="6">
    <location>
        <begin position="650"/>
        <end position="684"/>
    </location>
</feature>
<evidence type="ECO:0000259" key="7">
    <source>
        <dbReference type="Pfam" id="PF01555"/>
    </source>
</evidence>
<dbReference type="EMBL" id="JAGGLT010000002">
    <property type="protein sequence ID" value="MBP2070731.1"/>
    <property type="molecule type" value="Genomic_DNA"/>
</dbReference>
<keyword evidence="3 8" id="KW-0808">Transferase</keyword>
<evidence type="ECO:0000256" key="3">
    <source>
        <dbReference type="ARBA" id="ARBA00022679"/>
    </source>
</evidence>
<keyword evidence="4" id="KW-0949">S-adenosyl-L-methionine</keyword>
<evidence type="ECO:0000256" key="4">
    <source>
        <dbReference type="ARBA" id="ARBA00022691"/>
    </source>
</evidence>
<dbReference type="InterPro" id="IPR002941">
    <property type="entry name" value="DNA_methylase_N4/N6"/>
</dbReference>
<evidence type="ECO:0000313" key="8">
    <source>
        <dbReference type="EMBL" id="MBP2070731.1"/>
    </source>
</evidence>
<dbReference type="SUPFAM" id="SSF53335">
    <property type="entry name" value="S-adenosyl-L-methionine-dependent methyltransferases"/>
    <property type="match status" value="1"/>
</dbReference>
<dbReference type="RefSeq" id="WP_209452712.1">
    <property type="nucleotide sequence ID" value="NZ_JAGGLT010000002.1"/>
</dbReference>
<dbReference type="Proteomes" id="UP001166402">
    <property type="component" value="Unassembled WGS sequence"/>
</dbReference>
<keyword evidence="9" id="KW-1185">Reference proteome</keyword>
<organism evidence="8 9">
    <name type="scientific">Thermoanaerobacterium butyriciformans</name>
    <dbReference type="NCBI Taxonomy" id="1702242"/>
    <lineage>
        <taxon>Bacteria</taxon>
        <taxon>Bacillati</taxon>
        <taxon>Bacillota</taxon>
        <taxon>Clostridia</taxon>
        <taxon>Thermoanaerobacterales</taxon>
        <taxon>Thermoanaerobacteraceae</taxon>
        <taxon>Thermoanaerobacterium</taxon>
    </lineage>
</organism>
<dbReference type="PRINTS" id="PR00506">
    <property type="entry name" value="D21N6MTFRASE"/>
</dbReference>
<keyword evidence="5" id="KW-0680">Restriction system</keyword>
<keyword evidence="6" id="KW-0175">Coiled coil</keyword>
<dbReference type="GO" id="GO:0009007">
    <property type="term" value="F:site-specific DNA-methyltransferase (adenine-specific) activity"/>
    <property type="evidence" value="ECO:0007669"/>
    <property type="project" value="UniProtKB-EC"/>
</dbReference>
<proteinExistence type="inferred from homology"/>
<comment type="similarity">
    <text evidence="1">Belongs to the N(4)/N(6)-methyltransferase family.</text>
</comment>
<accession>A0ABS4NAN8</accession>
<dbReference type="PANTHER" id="PTHR13370:SF24">
    <property type="entry name" value="TYPE III RESTRICTION-MODIFICATION ENZYME STYLTI MOD SUBUNIT"/>
    <property type="match status" value="1"/>
</dbReference>
<feature type="domain" description="DNA methylase N-4/N-6" evidence="7">
    <location>
        <begin position="112"/>
        <end position="403"/>
    </location>
</feature>
<name>A0ABS4NAN8_9THEO</name>
<dbReference type="Pfam" id="PF01555">
    <property type="entry name" value="N6_N4_Mtase"/>
    <property type="match status" value="1"/>
</dbReference>
<evidence type="ECO:0000256" key="6">
    <source>
        <dbReference type="SAM" id="Coils"/>
    </source>
</evidence>
<protein>
    <submittedName>
        <fullName evidence="8">Site-specific DNA-methyltransferase (Adenine-specific)/adenine-specific DNA-methyltransferase</fullName>
        <ecNumber evidence="8">2.1.1.72</ecNumber>
    </submittedName>
</protein>
<dbReference type="InterPro" id="IPR002295">
    <property type="entry name" value="N4/N6-MTase_EcoPI_Mod-like"/>
</dbReference>
<sequence length="706" mass="82716">MEKITKEQREYIIKLIQEGKDLPEEFKYFLFPTKQKEYELVYAGKIRKEDLLANEDGVFPVPLQVDKVFNGERESWNDGWKNMIVFGDNLQFLKTVYENKDPLIKDKVKGKVKLIYIDPPFGTGDEYDGNKGQNAYSAKRKGADYVEFIRRRLLIAYEILADDGLIFVRQGYNFGHYIKIVLDEVFGKNNFINEIIVNRGKQRLGGTRKYSTATDSVYLYSKMPNYQFAPFKRPRYESEAKGTNMLMKGERNPAERTFYDPDGNKVTLLPPPGMHWKFVQSKIDEMYKKGVIYLAQSRDRFSSGIRKIENGVEIPVDYSPSFKFDEDKTVDSNWTDISGYSQETGYPTENSEELLKRVILTGTKKGDLVLDFFGGSGTTAVVAEKLGRRWLVVDIGKFAYYTMQKRILQIENSKDLEDPKKKYGKKARSFITARLGIYDLKQALDLEWKQYLTFVSELFEFEIKEFEIAGLKFEGKKGEYPVKVFNYIKFKDASVDENYLQNIQNTIGDRISGRVYVVAPANYVDFIQDYYQIGNIRYYFLKIPYQVIKELHKIPFKKLRQPQSKKNINGLEEIIGFHFIRQPEVKSELKVEKDKIKLIIKEFRSQYYKDEEGKILNNFETLSTVFIDKNYNGKYFEMDEVYFADELLPRRSKKKEEDNIREKLKEIKDNALILEMNKKEAGNKIMIVYTDIYGNDFTEVLDIKEM</sequence>